<sequence>MTPHFQVWKKSFAMWATAMSTCLSTQTFAQTGVTDLLSNKSANDLFRHYQNSRPSPSEGQQLLIGVLNKKLPVNDENLRAVRASLAKARGREDKILLIRVLASMYTPGDRSPQNLLIENDIKGLVDSADLGIAREAALEYSRLGYPLDRYQVLKRAHAAKVLGDDAYYGELAHGLRLSSPADQSEMLRELEKAHNQFANEILATTFGVPRLLGQLNRAHQEDVLRLLLDHEPGFPMAIDSFGLVDSVRYALWINAVATIDSMLSGKPYARVIIRRLSSPSTDPRKILAVFSNPEGNRVLKETTDISTLYQLLERTQGYSYSLPQNATVTSAVALFSSQLRALGATQNKP</sequence>
<feature type="chain" id="PRO_5045602764" evidence="1">
    <location>
        <begin position="30"/>
        <end position="349"/>
    </location>
</feature>
<organism evidence="2 3">
    <name type="scientific">Massilia agilis</name>
    <dbReference type="NCBI Taxonomy" id="1811226"/>
    <lineage>
        <taxon>Bacteria</taxon>
        <taxon>Pseudomonadati</taxon>
        <taxon>Pseudomonadota</taxon>
        <taxon>Betaproteobacteria</taxon>
        <taxon>Burkholderiales</taxon>
        <taxon>Oxalobacteraceae</taxon>
        <taxon>Telluria group</taxon>
        <taxon>Massilia</taxon>
    </lineage>
</organism>
<name>A0ABT2D718_9BURK</name>
<evidence type="ECO:0000313" key="2">
    <source>
        <dbReference type="EMBL" id="MCS0807100.1"/>
    </source>
</evidence>
<reference evidence="2 3" key="1">
    <citation type="submission" date="2022-08" db="EMBL/GenBank/DDBJ databases">
        <title>Reclassification of Massilia species as members of the genera Telluria, Duganella, Pseudoduganella, Mokoshia gen. nov. and Zemynaea gen. nov. using orthogonal and non-orthogonal genome-based approaches.</title>
        <authorList>
            <person name="Bowman J.P."/>
        </authorList>
    </citation>
    <scope>NUCLEOTIDE SEQUENCE [LARGE SCALE GENOMIC DNA]</scope>
    <source>
        <strain evidence="2 3">JCM 31605</strain>
    </source>
</reference>
<protein>
    <submittedName>
        <fullName evidence="2">Uncharacterized protein</fullName>
    </submittedName>
</protein>
<comment type="caution">
    <text evidence="2">The sequence shown here is derived from an EMBL/GenBank/DDBJ whole genome shotgun (WGS) entry which is preliminary data.</text>
</comment>
<evidence type="ECO:0000313" key="3">
    <source>
        <dbReference type="Proteomes" id="UP001206126"/>
    </source>
</evidence>
<evidence type="ECO:0000256" key="1">
    <source>
        <dbReference type="SAM" id="SignalP"/>
    </source>
</evidence>
<dbReference type="EMBL" id="JANUHB010000001">
    <property type="protein sequence ID" value="MCS0807100.1"/>
    <property type="molecule type" value="Genomic_DNA"/>
</dbReference>
<dbReference type="RefSeq" id="WP_258820883.1">
    <property type="nucleotide sequence ID" value="NZ_JANUHB010000001.1"/>
</dbReference>
<dbReference type="Proteomes" id="UP001206126">
    <property type="component" value="Unassembled WGS sequence"/>
</dbReference>
<feature type="signal peptide" evidence="1">
    <location>
        <begin position="1"/>
        <end position="29"/>
    </location>
</feature>
<proteinExistence type="predicted"/>
<gene>
    <name evidence="2" type="ORF">NX774_04105</name>
</gene>
<accession>A0ABT2D718</accession>
<keyword evidence="1" id="KW-0732">Signal</keyword>
<keyword evidence="3" id="KW-1185">Reference proteome</keyword>